<comment type="caution">
    <text evidence="1">The sequence shown here is derived from an EMBL/GenBank/DDBJ whole genome shotgun (WGS) entry which is preliminary data.</text>
</comment>
<evidence type="ECO:0000313" key="1">
    <source>
        <dbReference type="EMBL" id="NKC03327.1"/>
    </source>
</evidence>
<dbReference type="Proteomes" id="UP000704467">
    <property type="component" value="Unassembled WGS sequence"/>
</dbReference>
<dbReference type="InterPro" id="IPR014729">
    <property type="entry name" value="Rossmann-like_a/b/a_fold"/>
</dbReference>
<protein>
    <recommendedName>
        <fullName evidence="4">Phosphoadenosine phosphosulfate reductase</fullName>
    </recommendedName>
</protein>
<dbReference type="RefSeq" id="WP_138787582.1">
    <property type="nucleotide sequence ID" value="NZ_JBHEEQ010000056.1"/>
</dbReference>
<sequence length="264" mass="29984">MGRIVSWFSCGAASAVATKLAIQNANGKEVVVAYCDTSKREHPDNMRFLADCQKWFGQEILILGNDEYDRDPDVVFHKTRFLVGPRGARCTAELKRSVRLEVQRPDDVVVLGYTAEEYEKRHKRTAAAEPFVQFWPILWERGLSKDDCLGIIDRAGIELPAMYKLGYRNNNCIGCVKGQAGYWNKIRVDFPERFAEMAAIERELGRVICKREWVEDGVRMMERIPLDRLPPDLGRYDAEPDISCGIICQSASIEIADCDEEEAA</sequence>
<gene>
    <name evidence="1" type="ORF">HED55_08200</name>
    <name evidence="2" type="ORF">HED55_18220</name>
</gene>
<organism evidence="1 3">
    <name type="scientific">Brucella haematophila</name>
    <dbReference type="NCBI Taxonomy" id="419474"/>
    <lineage>
        <taxon>Bacteria</taxon>
        <taxon>Pseudomonadati</taxon>
        <taxon>Pseudomonadota</taxon>
        <taxon>Alphaproteobacteria</taxon>
        <taxon>Hyphomicrobiales</taxon>
        <taxon>Brucellaceae</taxon>
        <taxon>Brucella/Ochrobactrum group</taxon>
        <taxon>Brucella</taxon>
    </lineage>
</organism>
<dbReference type="EMBL" id="JAAVLN010000001">
    <property type="protein sequence ID" value="NKC03327.1"/>
    <property type="molecule type" value="Genomic_DNA"/>
</dbReference>
<keyword evidence="3" id="KW-1185">Reference proteome</keyword>
<evidence type="ECO:0000313" key="2">
    <source>
        <dbReference type="EMBL" id="NKC04465.1"/>
    </source>
</evidence>
<evidence type="ECO:0000313" key="3">
    <source>
        <dbReference type="Proteomes" id="UP000704467"/>
    </source>
</evidence>
<proteinExistence type="predicted"/>
<dbReference type="Gene3D" id="3.40.50.620">
    <property type="entry name" value="HUPs"/>
    <property type="match status" value="1"/>
</dbReference>
<reference evidence="1 3" key="1">
    <citation type="submission" date="2020-03" db="EMBL/GenBank/DDBJ databases">
        <title>Whole genome sequencing of clinical and environmental type strains of Ochrobactrum.</title>
        <authorList>
            <person name="Dharne M."/>
        </authorList>
    </citation>
    <scope>NUCLEOTIDE SEQUENCE [LARGE SCALE GENOMIC DNA]</scope>
    <source>
        <strain evidence="1 3">CIP 109452</strain>
    </source>
</reference>
<dbReference type="EMBL" id="JAAVLN010000002">
    <property type="protein sequence ID" value="NKC04465.1"/>
    <property type="molecule type" value="Genomic_DNA"/>
</dbReference>
<name>A0ABX1DK37_9HYPH</name>
<dbReference type="SUPFAM" id="SSF52402">
    <property type="entry name" value="Adenine nucleotide alpha hydrolases-like"/>
    <property type="match status" value="1"/>
</dbReference>
<accession>A0ABX1DK37</accession>
<evidence type="ECO:0008006" key="4">
    <source>
        <dbReference type="Google" id="ProtNLM"/>
    </source>
</evidence>